<feature type="region of interest" description="Disordered" evidence="3">
    <location>
        <begin position="505"/>
        <end position="531"/>
    </location>
</feature>
<evidence type="ECO:0000256" key="2">
    <source>
        <dbReference type="ARBA" id="ARBA00023242"/>
    </source>
</evidence>
<dbReference type="CDD" id="cd00067">
    <property type="entry name" value="GAL4"/>
    <property type="match status" value="1"/>
</dbReference>
<dbReference type="EMBL" id="NBSH01000013">
    <property type="protein sequence ID" value="ORX34866.1"/>
    <property type="molecule type" value="Genomic_DNA"/>
</dbReference>
<dbReference type="Pfam" id="PF04082">
    <property type="entry name" value="Fungal_trans"/>
    <property type="match status" value="1"/>
</dbReference>
<dbReference type="InterPro" id="IPR050987">
    <property type="entry name" value="AtrR-like"/>
</dbReference>
<dbReference type="GeneID" id="33558618"/>
<evidence type="ECO:0000313" key="6">
    <source>
        <dbReference type="Proteomes" id="UP000193218"/>
    </source>
</evidence>
<dbReference type="SMART" id="SM00066">
    <property type="entry name" value="GAL4"/>
    <property type="match status" value="1"/>
</dbReference>
<dbReference type="Proteomes" id="UP000193218">
    <property type="component" value="Unassembled WGS sequence"/>
</dbReference>
<sequence length="577" mass="64475">MQAQASRPIRSRRARRACDACHRTNSKCTAIHGSETCRTCADFGEPCTYNRLAKRRGPKIDPMTGKRPSSNQDVDWKYAPIADHSLVENLADEYLRIVYPIFPLFHWPSFISKVHRRLYENDRAFFATVMAMCAVVAGRIENRSSQSVLSLLTPTTSSEAFKAAAISAIPVDLTLARDFDYKRTKSLLAILCVQLADIKHLHIHLGDYMTLSLASGFYDEQRWPNLPPPEREEWRRLFWSTYTLEIFTAISWDGIVRHRQSQTNVRYPVEVVNDDAISPSGCLPASGVSTFIRGWNITTDLYRILEHLVDRMRCTQLRPSPSGVARTDTVIALFTAPGPSVKEIRQLVDATCGQLGPEFQQAHAMTGDLDMDRYGFQVANLTLTAQTAYMILATADGSSIEEQCAVIQELLGALSLIPTAYIASISTPMLHHVASIGHLLGNVIQSPLTPWAFSQVRDALLGLANLITGLEAAIGVALGISSKLRALVHKIDERMGMMAHNGVHRSHSWNASTQERSHESGQDNSSSDPTLLFATPEQQDQLRMELREDWPFNLEHITQNEDLSIFGTRQPLFDWAS</sequence>
<feature type="domain" description="Zn(2)-C6 fungal-type" evidence="4">
    <location>
        <begin position="12"/>
        <end position="58"/>
    </location>
</feature>
<evidence type="ECO:0000256" key="3">
    <source>
        <dbReference type="SAM" id="MobiDB-lite"/>
    </source>
</evidence>
<keyword evidence="2" id="KW-0539">Nucleus</keyword>
<protein>
    <recommendedName>
        <fullName evidence="4">Zn(2)-C6 fungal-type domain-containing protein</fullName>
    </recommendedName>
</protein>
<keyword evidence="1" id="KW-0479">Metal-binding</keyword>
<dbReference type="Pfam" id="PF00172">
    <property type="entry name" value="Zn_clus"/>
    <property type="match status" value="1"/>
</dbReference>
<reference evidence="5 6" key="1">
    <citation type="submission" date="2017-03" db="EMBL/GenBank/DDBJ databases">
        <title>Widespread Adenine N6-methylation of Active Genes in Fungi.</title>
        <authorList>
            <consortium name="DOE Joint Genome Institute"/>
            <person name="Mondo S.J."/>
            <person name="Dannebaum R.O."/>
            <person name="Kuo R.C."/>
            <person name="Louie K.B."/>
            <person name="Bewick A.J."/>
            <person name="Labutti K."/>
            <person name="Haridas S."/>
            <person name="Kuo A."/>
            <person name="Salamov A."/>
            <person name="Ahrendt S.R."/>
            <person name="Lau R."/>
            <person name="Bowen B.P."/>
            <person name="Lipzen A."/>
            <person name="Sullivan W."/>
            <person name="Andreopoulos W.B."/>
            <person name="Clum A."/>
            <person name="Lindquist E."/>
            <person name="Daum C."/>
            <person name="Northen T.R."/>
            <person name="Ramamoorthy G."/>
            <person name="Schmitz R.J."/>
            <person name="Gryganskyi A."/>
            <person name="Culley D."/>
            <person name="Magnuson J."/>
            <person name="James T.Y."/>
            <person name="O'Malley M.A."/>
            <person name="Stajich J.E."/>
            <person name="Spatafora J.W."/>
            <person name="Visel A."/>
            <person name="Grigoriev I.V."/>
        </authorList>
    </citation>
    <scope>NUCLEOTIDE SEQUENCE [LARGE SCALE GENOMIC DNA]</scope>
    <source>
        <strain evidence="5 6">NRRL Y-17943</strain>
    </source>
</reference>
<dbReference type="OrthoDB" id="2123952at2759"/>
<gene>
    <name evidence="5" type="ORF">BD324DRAFT_635405</name>
</gene>
<evidence type="ECO:0000256" key="1">
    <source>
        <dbReference type="ARBA" id="ARBA00022723"/>
    </source>
</evidence>
<evidence type="ECO:0000313" key="5">
    <source>
        <dbReference type="EMBL" id="ORX34866.1"/>
    </source>
</evidence>
<dbReference type="SUPFAM" id="SSF57701">
    <property type="entry name" value="Zn2/Cys6 DNA-binding domain"/>
    <property type="match status" value="1"/>
</dbReference>
<dbReference type="GO" id="GO:0003677">
    <property type="term" value="F:DNA binding"/>
    <property type="evidence" value="ECO:0007669"/>
    <property type="project" value="InterPro"/>
</dbReference>
<dbReference type="Gene3D" id="4.10.240.10">
    <property type="entry name" value="Zn(2)-C6 fungal-type DNA-binding domain"/>
    <property type="match status" value="1"/>
</dbReference>
<dbReference type="RefSeq" id="XP_021869108.1">
    <property type="nucleotide sequence ID" value="XM_022016809.1"/>
</dbReference>
<keyword evidence="6" id="KW-1185">Reference proteome</keyword>
<dbReference type="GO" id="GO:0000981">
    <property type="term" value="F:DNA-binding transcription factor activity, RNA polymerase II-specific"/>
    <property type="evidence" value="ECO:0007669"/>
    <property type="project" value="InterPro"/>
</dbReference>
<dbReference type="InParanoid" id="A0A1Y1UBK1"/>
<dbReference type="InterPro" id="IPR007219">
    <property type="entry name" value="XnlR_reg_dom"/>
</dbReference>
<dbReference type="GO" id="GO:0006351">
    <property type="term" value="P:DNA-templated transcription"/>
    <property type="evidence" value="ECO:0007669"/>
    <property type="project" value="InterPro"/>
</dbReference>
<evidence type="ECO:0000259" key="4">
    <source>
        <dbReference type="SMART" id="SM00066"/>
    </source>
</evidence>
<proteinExistence type="predicted"/>
<name>A0A1Y1UBK1_9TREE</name>
<organism evidence="5 6">
    <name type="scientific">Kockovaella imperatae</name>
    <dbReference type="NCBI Taxonomy" id="4999"/>
    <lineage>
        <taxon>Eukaryota</taxon>
        <taxon>Fungi</taxon>
        <taxon>Dikarya</taxon>
        <taxon>Basidiomycota</taxon>
        <taxon>Agaricomycotina</taxon>
        <taxon>Tremellomycetes</taxon>
        <taxon>Tremellales</taxon>
        <taxon>Cuniculitremaceae</taxon>
        <taxon>Kockovaella</taxon>
    </lineage>
</organism>
<dbReference type="CDD" id="cd12148">
    <property type="entry name" value="fungal_TF_MHR"/>
    <property type="match status" value="1"/>
</dbReference>
<comment type="caution">
    <text evidence="5">The sequence shown here is derived from an EMBL/GenBank/DDBJ whole genome shotgun (WGS) entry which is preliminary data.</text>
</comment>
<dbReference type="GO" id="GO:0008270">
    <property type="term" value="F:zinc ion binding"/>
    <property type="evidence" value="ECO:0007669"/>
    <property type="project" value="InterPro"/>
</dbReference>
<dbReference type="AlphaFoldDB" id="A0A1Y1UBK1"/>
<dbReference type="PANTHER" id="PTHR46910">
    <property type="entry name" value="TRANSCRIPTION FACTOR PDR1"/>
    <property type="match status" value="1"/>
</dbReference>
<dbReference type="InterPro" id="IPR001138">
    <property type="entry name" value="Zn2Cys6_DnaBD"/>
</dbReference>
<accession>A0A1Y1UBK1</accession>
<dbReference type="InterPro" id="IPR036864">
    <property type="entry name" value="Zn2-C6_fun-type_DNA-bd_sf"/>
</dbReference>
<dbReference type="PANTHER" id="PTHR46910:SF18">
    <property type="entry name" value="ZN(II)2CYS6 TRANSCRIPTION FACTOR (EUROFUNG)"/>
    <property type="match status" value="1"/>
</dbReference>